<evidence type="ECO:0000313" key="1">
    <source>
        <dbReference type="EnsemblPlants" id="AVESA.00010b.r2.3DG0525570.1.CDS.1"/>
    </source>
</evidence>
<reference evidence="1" key="1">
    <citation type="submission" date="2021-05" db="EMBL/GenBank/DDBJ databases">
        <authorList>
            <person name="Scholz U."/>
            <person name="Mascher M."/>
            <person name="Fiebig A."/>
        </authorList>
    </citation>
    <scope>NUCLEOTIDE SEQUENCE [LARGE SCALE GENOMIC DNA]</scope>
</reference>
<name>A0ACD5VZS1_AVESA</name>
<sequence length="227" mass="26566">MDHTSKDHEDQFPNCEEKHPNNQCPTSQVTCFLCEGNNHVPIQCPIYPIVQLMKQGGMHQKYGKPHEETTSIKKDEDKGKSQIAPPYIRNHLDGQKRKHRYYPRNRSRNRGSFPTFEVRYEEHELEELLALEKPKKKKNKEISQVWCNNCKELGHYISTCPEKIREELNLVTCYKCGDQGHYASNCPEKKYKTSKPIKDLSLVTCFKCGNKEHYADVCPEKFHQDPK</sequence>
<keyword evidence="2" id="KW-1185">Reference proteome</keyword>
<dbReference type="EnsemblPlants" id="AVESA.00010b.r2.3DG0525570.1">
    <property type="protein sequence ID" value="AVESA.00010b.r2.3DG0525570.1.CDS.1"/>
    <property type="gene ID" value="AVESA.00010b.r2.3DG0525570"/>
</dbReference>
<evidence type="ECO:0000313" key="2">
    <source>
        <dbReference type="Proteomes" id="UP001732700"/>
    </source>
</evidence>
<protein>
    <submittedName>
        <fullName evidence="1">Uncharacterized protein</fullName>
    </submittedName>
</protein>
<reference evidence="1" key="2">
    <citation type="submission" date="2025-09" db="UniProtKB">
        <authorList>
            <consortium name="EnsemblPlants"/>
        </authorList>
    </citation>
    <scope>IDENTIFICATION</scope>
</reference>
<dbReference type="Proteomes" id="UP001732700">
    <property type="component" value="Chromosome 3D"/>
</dbReference>
<organism evidence="1 2">
    <name type="scientific">Avena sativa</name>
    <name type="common">Oat</name>
    <dbReference type="NCBI Taxonomy" id="4498"/>
    <lineage>
        <taxon>Eukaryota</taxon>
        <taxon>Viridiplantae</taxon>
        <taxon>Streptophyta</taxon>
        <taxon>Embryophyta</taxon>
        <taxon>Tracheophyta</taxon>
        <taxon>Spermatophyta</taxon>
        <taxon>Magnoliopsida</taxon>
        <taxon>Liliopsida</taxon>
        <taxon>Poales</taxon>
        <taxon>Poaceae</taxon>
        <taxon>BOP clade</taxon>
        <taxon>Pooideae</taxon>
        <taxon>Poodae</taxon>
        <taxon>Poeae</taxon>
        <taxon>Poeae Chloroplast Group 1 (Aveneae type)</taxon>
        <taxon>Aveninae</taxon>
        <taxon>Avena</taxon>
    </lineage>
</organism>
<proteinExistence type="predicted"/>
<accession>A0ACD5VZS1</accession>